<dbReference type="Proteomes" id="UP000185192">
    <property type="component" value="Unassembled WGS sequence"/>
</dbReference>
<dbReference type="AlphaFoldDB" id="A0A1N6CRC8"/>
<evidence type="ECO:0000256" key="1">
    <source>
        <dbReference type="SAM" id="Phobius"/>
    </source>
</evidence>
<proteinExistence type="predicted"/>
<evidence type="ECO:0000313" key="2">
    <source>
        <dbReference type="EMBL" id="SIN61138.1"/>
    </source>
</evidence>
<dbReference type="EMBL" id="FSQW01000001">
    <property type="protein sequence ID" value="SIN61138.1"/>
    <property type="molecule type" value="Genomic_DNA"/>
</dbReference>
<keyword evidence="1" id="KW-0812">Transmembrane</keyword>
<dbReference type="STRING" id="1123272.SAMN02745824_0819"/>
<sequence>MNLSIAGWLIFAGGVLVAAGEFVLAMMFSGSTIAEGPVYQQGAPSETIIAVVRPEDRPVRIILDAEGVRRGVTHGSADRAVPMTLHFGDGLPPVEHIFRPRAKANSSQANYFHTYFPVKLNDRPAGAWRISVDVRPGENVELQSVGMRVKGNVRSPDMMLLIVAGLIAAFGLALGVLARR</sequence>
<name>A0A1N6CRC8_9SPHN</name>
<dbReference type="RefSeq" id="WP_074203837.1">
    <property type="nucleotide sequence ID" value="NZ_FSQW01000001.1"/>
</dbReference>
<gene>
    <name evidence="2" type="ORF">SAMN02745824_0819</name>
</gene>
<evidence type="ECO:0000313" key="3">
    <source>
        <dbReference type="Proteomes" id="UP000185192"/>
    </source>
</evidence>
<keyword evidence="1" id="KW-1133">Transmembrane helix</keyword>
<organism evidence="2 3">
    <name type="scientific">Parasphingorhabdus marina DSM 22363</name>
    <dbReference type="NCBI Taxonomy" id="1123272"/>
    <lineage>
        <taxon>Bacteria</taxon>
        <taxon>Pseudomonadati</taxon>
        <taxon>Pseudomonadota</taxon>
        <taxon>Alphaproteobacteria</taxon>
        <taxon>Sphingomonadales</taxon>
        <taxon>Sphingomonadaceae</taxon>
        <taxon>Parasphingorhabdus</taxon>
    </lineage>
</organism>
<accession>A0A1N6CRC8</accession>
<reference evidence="3" key="1">
    <citation type="submission" date="2016-11" db="EMBL/GenBank/DDBJ databases">
        <authorList>
            <person name="Varghese N."/>
            <person name="Submissions S."/>
        </authorList>
    </citation>
    <scope>NUCLEOTIDE SEQUENCE [LARGE SCALE GENOMIC DNA]</scope>
    <source>
        <strain evidence="3">DSM 22363</strain>
    </source>
</reference>
<keyword evidence="3" id="KW-1185">Reference proteome</keyword>
<protein>
    <submittedName>
        <fullName evidence="2">Uncharacterized protein</fullName>
    </submittedName>
</protein>
<feature type="transmembrane region" description="Helical" evidence="1">
    <location>
        <begin position="158"/>
        <end position="178"/>
    </location>
</feature>
<keyword evidence="1" id="KW-0472">Membrane</keyword>